<evidence type="ECO:0000313" key="7">
    <source>
        <dbReference type="EMBL" id="CEK11907.1"/>
    </source>
</evidence>
<dbReference type="PANTHER" id="PTHR36837">
    <property type="entry name" value="POLY(3-HYDROXYALKANOATE) POLYMERASE SUBUNIT PHAC"/>
    <property type="match status" value="1"/>
</dbReference>
<dbReference type="PANTHER" id="PTHR36837:SF5">
    <property type="entry name" value="POLY-3-HYDROXYBUTYRATE SYNTHASE"/>
    <property type="match status" value="1"/>
</dbReference>
<keyword evidence="2" id="KW-0963">Cytoplasm</keyword>
<dbReference type="InterPro" id="IPR010941">
    <property type="entry name" value="PhaC_N"/>
</dbReference>
<reference evidence="8" key="1">
    <citation type="submission" date="2014-09" db="EMBL/GenBank/DDBJ databases">
        <authorList>
            <person name="Gomez-Valero L."/>
        </authorList>
    </citation>
    <scope>NUCLEOTIDE SEQUENCE [LARGE SCALE GENOMIC DNA]</scope>
    <source>
        <strain evidence="8">ATCC35250</strain>
    </source>
</reference>
<keyword evidence="8" id="KW-1185">Reference proteome</keyword>
<dbReference type="KEGG" id="lha:LHA_2914"/>
<dbReference type="EC" id="2.3.1.-" evidence="7"/>
<dbReference type="NCBIfam" id="TIGR01838">
    <property type="entry name" value="PHA_synth_I"/>
    <property type="match status" value="1"/>
</dbReference>
<dbReference type="EMBL" id="LN681225">
    <property type="protein sequence ID" value="CEK11907.1"/>
    <property type="molecule type" value="Genomic_DNA"/>
</dbReference>
<dbReference type="STRING" id="449.LHA_2914"/>
<gene>
    <name evidence="7" type="primary">phaC</name>
    <name evidence="7" type="ORF">LHA_2914</name>
</gene>
<evidence type="ECO:0000313" key="8">
    <source>
        <dbReference type="Proteomes" id="UP000032803"/>
    </source>
</evidence>
<evidence type="ECO:0000256" key="1">
    <source>
        <dbReference type="ARBA" id="ARBA00004496"/>
    </source>
</evidence>
<proteinExistence type="predicted"/>
<evidence type="ECO:0000256" key="2">
    <source>
        <dbReference type="ARBA" id="ARBA00022490"/>
    </source>
</evidence>
<dbReference type="Pfam" id="PF07167">
    <property type="entry name" value="PhaC_N"/>
    <property type="match status" value="1"/>
</dbReference>
<accession>A0A0A8UXP1</accession>
<name>A0A0A8UXP1_LEGHA</name>
<dbReference type="GO" id="GO:0016746">
    <property type="term" value="F:acyltransferase activity"/>
    <property type="evidence" value="ECO:0007669"/>
    <property type="project" value="UniProtKB-KW"/>
</dbReference>
<dbReference type="OrthoDB" id="7208816at2"/>
<dbReference type="PATRIC" id="fig|449.7.peg.1453"/>
<protein>
    <submittedName>
        <fullName evidence="7">Poly(3-hydroxyalkanoate) polymerase</fullName>
        <ecNumber evidence="7">2.3.1.-</ecNumber>
    </submittedName>
</protein>
<dbReference type="InterPro" id="IPR000073">
    <property type="entry name" value="AB_hydrolase_1"/>
</dbReference>
<feature type="domain" description="AB hydrolase-1" evidence="5">
    <location>
        <begin position="265"/>
        <end position="507"/>
    </location>
</feature>
<dbReference type="GO" id="GO:0042619">
    <property type="term" value="P:poly-hydroxybutyrate biosynthetic process"/>
    <property type="evidence" value="ECO:0007669"/>
    <property type="project" value="InterPro"/>
</dbReference>
<feature type="domain" description="Poly-beta-hydroxybutyrate polymerase N-terminal" evidence="6">
    <location>
        <begin position="91"/>
        <end position="263"/>
    </location>
</feature>
<comment type="subcellular location">
    <subcellularLocation>
        <location evidence="1">Cytoplasm</location>
    </subcellularLocation>
</comment>
<keyword evidence="3 7" id="KW-0808">Transferase</keyword>
<evidence type="ECO:0000259" key="5">
    <source>
        <dbReference type="Pfam" id="PF00561"/>
    </source>
</evidence>
<dbReference type="SUPFAM" id="SSF53474">
    <property type="entry name" value="alpha/beta-Hydrolases"/>
    <property type="match status" value="1"/>
</dbReference>
<dbReference type="GO" id="GO:0005737">
    <property type="term" value="C:cytoplasm"/>
    <property type="evidence" value="ECO:0007669"/>
    <property type="project" value="UniProtKB-SubCell"/>
</dbReference>
<dbReference type="HOGENOM" id="CLU_017387_1_0_6"/>
<dbReference type="Proteomes" id="UP000032803">
    <property type="component" value="Chromosome I"/>
</dbReference>
<evidence type="ECO:0000256" key="4">
    <source>
        <dbReference type="ARBA" id="ARBA00023315"/>
    </source>
</evidence>
<dbReference type="Gene3D" id="3.40.50.1820">
    <property type="entry name" value="alpha/beta hydrolase"/>
    <property type="match status" value="1"/>
</dbReference>
<keyword evidence="4 7" id="KW-0012">Acyltransferase</keyword>
<evidence type="ECO:0000256" key="3">
    <source>
        <dbReference type="ARBA" id="ARBA00022679"/>
    </source>
</evidence>
<dbReference type="RefSeq" id="WP_082060362.1">
    <property type="nucleotide sequence ID" value="NZ_LN681225.1"/>
</dbReference>
<evidence type="ECO:0000259" key="6">
    <source>
        <dbReference type="Pfam" id="PF07167"/>
    </source>
</evidence>
<organism evidence="7 8">
    <name type="scientific">Legionella hackeliae</name>
    <dbReference type="NCBI Taxonomy" id="449"/>
    <lineage>
        <taxon>Bacteria</taxon>
        <taxon>Pseudomonadati</taxon>
        <taxon>Pseudomonadota</taxon>
        <taxon>Gammaproteobacteria</taxon>
        <taxon>Legionellales</taxon>
        <taxon>Legionellaceae</taxon>
        <taxon>Legionella</taxon>
    </lineage>
</organism>
<dbReference type="InterPro" id="IPR051321">
    <property type="entry name" value="PHA/PHB_synthase"/>
</dbReference>
<dbReference type="Pfam" id="PF00561">
    <property type="entry name" value="Abhydrolase_1"/>
    <property type="match status" value="1"/>
</dbReference>
<dbReference type="InterPro" id="IPR010963">
    <property type="entry name" value="PHA_synth_I"/>
</dbReference>
<sequence>MTHDTELSDLMHSVAMKSLQLLDGMKKQPAQFPTLIKQYIDLTTDFQALLAVILKNPEQVWQMQIAYWQDAMSLMQEQFNCWLEGKPMPIEDKRFNSEEWVNNPFFNLLSQHYLLASEHLNSLFEHLDYGDKQLAKRVQFFTRQYLDALSPANFLHTNPQLMAETIQSHGKNLLRGLQNLLTDLETGSSRLIIKMTDTDAFKIGENIATTPGKVIYRNDMMELIQYSPQTEKVNAIPLLIVPPWINKYYILDLSAHNSLIGWLVQQGITVFVISWVNPDSSYADKGLYDYLNEGPLTAVKTIQKQCKVEQVNVLGFCIGGTLIACMLAYLNALNEHPIRSATFLASMIDFSDPGDISVFIDEHQIRRIEEEMHAKGFLDGRFMASTFNSLRANDLVWSFFVKNYLQGKNPVPFDILYWNADATNMPAKMHSQYLRWMYLHNNLVKPCKIHLNQVPLDVTQIKVPTFFVSTQKDHIAPWQTTYLGFQLMKGKKRFLLGGSGHIAGIINPPGSEKYGFYRNTRTDQTAEEWMASATHQPGSWWPEWLEWLQKESGRLIDAPDFNKLPFKPITDAPGEYVFKTYKAAMEQGADNNKRTFNPEALLKKDIAPEEEIVPCK</sequence>
<dbReference type="InterPro" id="IPR029058">
    <property type="entry name" value="AB_hydrolase_fold"/>
</dbReference>
<dbReference type="AlphaFoldDB" id="A0A0A8UXP1"/>